<sequence>MEEPDPELESLPSSSSVDAAGTTITGDVGPSPSSSSPSTSQVQDENHTTYENQQNDHQRQRQESSTSTVSYRVHVSTSDRSTELRIREDVWSCLIVLVTFWLFASMTLILGFYGPLNLQLGPNCSRLIQTNSFFVQSIKAVELDEVKPGPMLYGFYEPPPLDVKINWTEKHNTFAPANFHKEWTYFLNNGSSIDVTYHVKSPSSPPLLLIIAQGRESQVDWIEDPPYPNTTLSWNIIQGSGKIHQDISQSSNYYIAVGNLNTEEVEVELDFTINSIIYNTTKAYYKCSLGNHLCSLKLSLLGTDAAVLTSPGYKEDTSDVNWHIKLSYGARWLTYFVGSGMMTVLILLALESCNVFQNTGQNRRGSQEGDVPSERTPLLLPKDDDASSWGSSYDSASYEEVDPEDLKAVCPLEGKPVNEGENSNYNNNPRRLCVICFNATRNCFFLPCGHCAACFTCGTSFLVDDFATQTKTVAGHNLEPTPWHLFPPKTFDEETRQARTYKILHCSYLTCGYRTNNEVSESLHSRYSEASGGKCPELFRWIHRDLEPWSKTRITVTHLNEAREFAALRVVIVGGRLYVDLYYACVQSRAMFTIWSLLQLLRRYPGMVPDVDMMFDCMDKPSINRTEHRSMPLPLFRYCTTEEHFDIPFPDWSFWGWPETNLNPWDEEFSDIKHGSQKTSWTKKWPRAYWKGNPDVASPIRTELLNCNHSRKWGAQIMRQDWAEEAKGGYEKSKLSNQCDYRYKIYAEGYAWSVSMKYILSCGSLSLIISPQYEDFFSRGLIPGKNYWPISSADLCPSIKYAVDWGNAHPAEAKAIGKGGQDFMESLSMDRVYDYMFHLINEYSKLLDFKPARPSSALEVCTDSLLCLADMKQRQFLEKSITSASPNPPCSLQRADGKFLNDWIQKRKKIRKDMEEMKLENLEFKK</sequence>
<feature type="transmembrane region" description="Helical" evidence="4">
    <location>
        <begin position="94"/>
        <end position="116"/>
    </location>
</feature>
<dbReference type="InterPro" id="IPR013083">
    <property type="entry name" value="Znf_RING/FYVE/PHD"/>
</dbReference>
<dbReference type="SMART" id="SM00672">
    <property type="entry name" value="CAP10"/>
    <property type="match status" value="1"/>
</dbReference>
<dbReference type="Gene3D" id="3.30.40.10">
    <property type="entry name" value="Zinc/RING finger domain, C3HC4 (zinc finger)"/>
    <property type="match status" value="1"/>
</dbReference>
<dbReference type="InterPro" id="IPR032010">
    <property type="entry name" value="APD1-4_M"/>
</dbReference>
<evidence type="ECO:0000259" key="5">
    <source>
        <dbReference type="SMART" id="SM00672"/>
    </source>
</evidence>
<dbReference type="Proteomes" id="UP000796880">
    <property type="component" value="Unassembled WGS sequence"/>
</dbReference>
<feature type="domain" description="Glycosyl transferase CAP10" evidence="5">
    <location>
        <begin position="607"/>
        <end position="850"/>
    </location>
</feature>
<evidence type="ECO:0000313" key="7">
    <source>
        <dbReference type="Proteomes" id="UP000796880"/>
    </source>
</evidence>
<dbReference type="PANTHER" id="PTHR12203">
    <property type="entry name" value="KDEL LYS-ASP-GLU-LEU CONTAINING - RELATED"/>
    <property type="match status" value="1"/>
</dbReference>
<evidence type="ECO:0000256" key="2">
    <source>
        <dbReference type="ARBA" id="ARBA00022679"/>
    </source>
</evidence>
<dbReference type="Pfam" id="PF13920">
    <property type="entry name" value="zf-C3HC4_3"/>
    <property type="match status" value="1"/>
</dbReference>
<keyword evidence="4" id="KW-0812">Transmembrane</keyword>
<feature type="compositionally biased region" description="Polar residues" evidence="3">
    <location>
        <begin position="63"/>
        <end position="73"/>
    </location>
</feature>
<dbReference type="PANTHER" id="PTHR12203:SF35">
    <property type="entry name" value="PROTEIN O-GLUCOSYLTRANSFERASE 1"/>
    <property type="match status" value="1"/>
</dbReference>
<dbReference type="InterPro" id="IPR032008">
    <property type="entry name" value="APD1-4_N"/>
</dbReference>
<dbReference type="Pfam" id="PF16040">
    <property type="entry name" value="APD1-4_N"/>
    <property type="match status" value="1"/>
</dbReference>
<keyword evidence="7" id="KW-1185">Reference proteome</keyword>
<keyword evidence="4" id="KW-0472">Membrane</keyword>
<dbReference type="Pfam" id="PF05686">
    <property type="entry name" value="Glyco_transf_90"/>
    <property type="match status" value="1"/>
</dbReference>
<dbReference type="InterPro" id="IPR006598">
    <property type="entry name" value="CAP10"/>
</dbReference>
<dbReference type="Pfam" id="PF16041">
    <property type="entry name" value="APD1-4_M"/>
    <property type="match status" value="1"/>
</dbReference>
<comment type="similarity">
    <text evidence="1">Belongs to the glycosyltransferase 90 family.</text>
</comment>
<keyword evidence="2" id="KW-0808">Transferase</keyword>
<reference evidence="6" key="1">
    <citation type="submission" date="2020-03" db="EMBL/GenBank/DDBJ databases">
        <title>A high-quality chromosome-level genome assembly of a woody plant with both climbing and erect habits, Rhamnella rubrinervis.</title>
        <authorList>
            <person name="Lu Z."/>
            <person name="Yang Y."/>
            <person name="Zhu X."/>
            <person name="Sun Y."/>
        </authorList>
    </citation>
    <scope>NUCLEOTIDE SEQUENCE</scope>
    <source>
        <strain evidence="6">BYM</strain>
        <tissue evidence="6">Leaf</tissue>
    </source>
</reference>
<proteinExistence type="inferred from homology"/>
<name>A0A8K0HMA0_9ROSA</name>
<feature type="compositionally biased region" description="Basic and acidic residues" evidence="3">
    <location>
        <begin position="44"/>
        <end position="62"/>
    </location>
</feature>
<accession>A0A8K0HMA0</accession>
<evidence type="ECO:0000256" key="3">
    <source>
        <dbReference type="SAM" id="MobiDB-lite"/>
    </source>
</evidence>
<feature type="region of interest" description="Disordered" evidence="3">
    <location>
        <begin position="1"/>
        <end position="73"/>
    </location>
</feature>
<dbReference type="AlphaFoldDB" id="A0A8K0HMA0"/>
<feature type="region of interest" description="Disordered" evidence="3">
    <location>
        <begin position="360"/>
        <end position="396"/>
    </location>
</feature>
<dbReference type="OrthoDB" id="202415at2759"/>
<dbReference type="EMBL" id="VOIH02000002">
    <property type="protein sequence ID" value="KAF3454245.1"/>
    <property type="molecule type" value="Genomic_DNA"/>
</dbReference>
<dbReference type="GO" id="GO:0016740">
    <property type="term" value="F:transferase activity"/>
    <property type="evidence" value="ECO:0007669"/>
    <property type="project" value="UniProtKB-KW"/>
</dbReference>
<dbReference type="InterPro" id="IPR051091">
    <property type="entry name" value="O-Glucosyltr/Glycosyltrsf_90"/>
</dbReference>
<evidence type="ECO:0000256" key="1">
    <source>
        <dbReference type="ARBA" id="ARBA00010118"/>
    </source>
</evidence>
<keyword evidence="4" id="KW-1133">Transmembrane helix</keyword>
<comment type="caution">
    <text evidence="6">The sequence shown here is derived from an EMBL/GenBank/DDBJ whole genome shotgun (WGS) entry which is preliminary data.</text>
</comment>
<gene>
    <name evidence="6" type="ORF">FNV43_RR04692</name>
</gene>
<protein>
    <recommendedName>
        <fullName evidence="5">Glycosyl transferase CAP10 domain-containing protein</fullName>
    </recommendedName>
</protein>
<evidence type="ECO:0000313" key="6">
    <source>
        <dbReference type="EMBL" id="KAF3454245.1"/>
    </source>
</evidence>
<feature type="compositionally biased region" description="Low complexity" evidence="3">
    <location>
        <begin position="387"/>
        <end position="396"/>
    </location>
</feature>
<evidence type="ECO:0000256" key="4">
    <source>
        <dbReference type="SAM" id="Phobius"/>
    </source>
</evidence>
<feature type="compositionally biased region" description="Low complexity" evidence="3">
    <location>
        <begin position="30"/>
        <end position="40"/>
    </location>
</feature>
<organism evidence="6 7">
    <name type="scientific">Rhamnella rubrinervis</name>
    <dbReference type="NCBI Taxonomy" id="2594499"/>
    <lineage>
        <taxon>Eukaryota</taxon>
        <taxon>Viridiplantae</taxon>
        <taxon>Streptophyta</taxon>
        <taxon>Embryophyta</taxon>
        <taxon>Tracheophyta</taxon>
        <taxon>Spermatophyta</taxon>
        <taxon>Magnoliopsida</taxon>
        <taxon>eudicotyledons</taxon>
        <taxon>Gunneridae</taxon>
        <taxon>Pentapetalae</taxon>
        <taxon>rosids</taxon>
        <taxon>fabids</taxon>
        <taxon>Rosales</taxon>
        <taxon>Rhamnaceae</taxon>
        <taxon>rhamnoid group</taxon>
        <taxon>Rhamneae</taxon>
        <taxon>Rhamnella</taxon>
    </lineage>
</organism>